<sequence>MIRVGITGQPGFVGSHLYNLLGTMPEEFERIPWEDAFFADPAGLREFVRSCDAIVHLAAMNRHPDPGVIYDTNVRLVRQLIDAMEAEKVTPHVLFSSSIQEERNNPYGDSKKEGRRLFQEWAERTGGQFTGCIIPNVFGPYGRPHYNSVAATFCHKLIRGEEPEIQVDNSIKLIYVGDLCREFLKCIRSGAGVNPYPVPWRDERRVSELLATFQRFRSLYCEQGVIPELPTRFDIQLFNTFCGYIDYARFYPFALKKNSDERGMFVETVKLDRIGGQVSFSTTRPGVTRGNHYHTRKIERFAVIRGKARIELRRVGTAEKLAFELDGEHPAFVDMPVWYTHNITNIGTDELYTIFWINEFYDSDDPDTYFERV</sequence>
<dbReference type="AlphaFoldDB" id="A0A844G748"/>
<evidence type="ECO:0000313" key="4">
    <source>
        <dbReference type="Proteomes" id="UP000435649"/>
    </source>
</evidence>
<dbReference type="InterPro" id="IPR036291">
    <property type="entry name" value="NAD(P)-bd_dom_sf"/>
</dbReference>
<dbReference type="Pfam" id="PF14667">
    <property type="entry name" value="Polysacc_synt_C"/>
    <property type="match status" value="1"/>
</dbReference>
<evidence type="ECO:0000259" key="1">
    <source>
        <dbReference type="Pfam" id="PF01370"/>
    </source>
</evidence>
<dbReference type="CDD" id="cd07007">
    <property type="entry name" value="cupin_CapF-like_C"/>
    <property type="match status" value="1"/>
</dbReference>
<dbReference type="EMBL" id="VUNS01000031">
    <property type="protein sequence ID" value="MST99186.1"/>
    <property type="molecule type" value="Genomic_DNA"/>
</dbReference>
<accession>A0A844G748</accession>
<feature type="domain" description="Capsular polysaccharide assembling protein CapF C-terminal" evidence="2">
    <location>
        <begin position="258"/>
        <end position="369"/>
    </location>
</feature>
<protein>
    <submittedName>
        <fullName evidence="3">SDR family oxidoreductase</fullName>
    </submittedName>
</protein>
<gene>
    <name evidence="3" type="ORF">FYJ85_19335</name>
</gene>
<proteinExistence type="predicted"/>
<reference evidence="3 4" key="1">
    <citation type="submission" date="2019-08" db="EMBL/GenBank/DDBJ databases">
        <title>In-depth cultivation of the pig gut microbiome towards novel bacterial diversity and tailored functional studies.</title>
        <authorList>
            <person name="Wylensek D."/>
            <person name="Hitch T.C.A."/>
            <person name="Clavel T."/>
        </authorList>
    </citation>
    <scope>NUCLEOTIDE SEQUENCE [LARGE SCALE GENOMIC DNA]</scope>
    <source>
        <strain evidence="3 4">BBE-744-WT-12</strain>
    </source>
</reference>
<dbReference type="Gene3D" id="2.60.120.10">
    <property type="entry name" value="Jelly Rolls"/>
    <property type="match status" value="1"/>
</dbReference>
<name>A0A844G748_9BACT</name>
<dbReference type="Gene3D" id="3.40.50.720">
    <property type="entry name" value="NAD(P)-binding Rossmann-like Domain"/>
    <property type="match status" value="1"/>
</dbReference>
<dbReference type="InterPro" id="IPR029303">
    <property type="entry name" value="CapF_C"/>
</dbReference>
<organism evidence="3 4">
    <name type="scientific">Victivallis lenta</name>
    <dbReference type="NCBI Taxonomy" id="2606640"/>
    <lineage>
        <taxon>Bacteria</taxon>
        <taxon>Pseudomonadati</taxon>
        <taxon>Lentisphaerota</taxon>
        <taxon>Lentisphaeria</taxon>
        <taxon>Victivallales</taxon>
        <taxon>Victivallaceae</taxon>
        <taxon>Victivallis</taxon>
    </lineage>
</organism>
<dbReference type="InterPro" id="IPR001509">
    <property type="entry name" value="Epimerase_deHydtase"/>
</dbReference>
<keyword evidence="4" id="KW-1185">Reference proteome</keyword>
<dbReference type="InterPro" id="IPR050177">
    <property type="entry name" value="Lipid_A_modif_metabolic_enz"/>
</dbReference>
<feature type="domain" description="NAD-dependent epimerase/dehydratase" evidence="1">
    <location>
        <begin position="6"/>
        <end position="189"/>
    </location>
</feature>
<dbReference type="InterPro" id="IPR014710">
    <property type="entry name" value="RmlC-like_jellyroll"/>
</dbReference>
<dbReference type="Pfam" id="PF01370">
    <property type="entry name" value="Epimerase"/>
    <property type="match status" value="1"/>
</dbReference>
<comment type="caution">
    <text evidence="3">The sequence shown here is derived from an EMBL/GenBank/DDBJ whole genome shotgun (WGS) entry which is preliminary data.</text>
</comment>
<dbReference type="SUPFAM" id="SSF51735">
    <property type="entry name" value="NAD(P)-binding Rossmann-fold domains"/>
    <property type="match status" value="1"/>
</dbReference>
<dbReference type="RefSeq" id="WP_106055065.1">
    <property type="nucleotide sequence ID" value="NZ_VUNS01000031.1"/>
</dbReference>
<evidence type="ECO:0000313" key="3">
    <source>
        <dbReference type="EMBL" id="MST99186.1"/>
    </source>
</evidence>
<dbReference type="PANTHER" id="PTHR43245">
    <property type="entry name" value="BIFUNCTIONAL POLYMYXIN RESISTANCE PROTEIN ARNA"/>
    <property type="match status" value="1"/>
</dbReference>
<dbReference type="Proteomes" id="UP000435649">
    <property type="component" value="Unassembled WGS sequence"/>
</dbReference>
<dbReference type="PANTHER" id="PTHR43245:SF55">
    <property type="entry name" value="NAD(P)-BINDING DOMAIN-CONTAINING PROTEIN"/>
    <property type="match status" value="1"/>
</dbReference>
<dbReference type="SUPFAM" id="SSF51182">
    <property type="entry name" value="RmlC-like cupins"/>
    <property type="match status" value="1"/>
</dbReference>
<dbReference type="InterPro" id="IPR011051">
    <property type="entry name" value="RmlC_Cupin_sf"/>
</dbReference>
<evidence type="ECO:0000259" key="2">
    <source>
        <dbReference type="Pfam" id="PF14667"/>
    </source>
</evidence>